<keyword evidence="6" id="KW-1185">Reference proteome</keyword>
<keyword evidence="2" id="KW-0238">DNA-binding</keyword>
<dbReference type="PANTHER" id="PTHR43537:SF41">
    <property type="entry name" value="TRANSCRIPTIONAL REGULATORY PROTEIN"/>
    <property type="match status" value="1"/>
</dbReference>
<dbReference type="InterPro" id="IPR008920">
    <property type="entry name" value="TF_FadR/GntR_C"/>
</dbReference>
<dbReference type="InterPro" id="IPR036388">
    <property type="entry name" value="WH-like_DNA-bd_sf"/>
</dbReference>
<proteinExistence type="predicted"/>
<organism evidence="5 6">
    <name type="scientific">Vreelandella olivaria</name>
    <dbReference type="NCBI Taxonomy" id="390919"/>
    <lineage>
        <taxon>Bacteria</taxon>
        <taxon>Pseudomonadati</taxon>
        <taxon>Pseudomonadota</taxon>
        <taxon>Gammaproteobacteria</taxon>
        <taxon>Oceanospirillales</taxon>
        <taxon>Halomonadaceae</taxon>
        <taxon>Vreelandella</taxon>
    </lineage>
</organism>
<evidence type="ECO:0000256" key="2">
    <source>
        <dbReference type="ARBA" id="ARBA00023125"/>
    </source>
</evidence>
<dbReference type="InterPro" id="IPR000524">
    <property type="entry name" value="Tscrpt_reg_HTH_GntR"/>
</dbReference>
<dbReference type="Gene3D" id="1.20.120.530">
    <property type="entry name" value="GntR ligand-binding domain-like"/>
    <property type="match status" value="1"/>
</dbReference>
<gene>
    <name evidence="5" type="ORF">HORIV_50680</name>
</gene>
<dbReference type="SMART" id="SM00895">
    <property type="entry name" value="FCD"/>
    <property type="match status" value="1"/>
</dbReference>
<protein>
    <submittedName>
        <fullName evidence="5">Transcriptional regulator</fullName>
    </submittedName>
</protein>
<evidence type="ECO:0000313" key="6">
    <source>
        <dbReference type="Proteomes" id="UP000289555"/>
    </source>
</evidence>
<keyword evidence="3" id="KW-0804">Transcription</keyword>
<dbReference type="SUPFAM" id="SSF46785">
    <property type="entry name" value="Winged helix' DNA-binding domain"/>
    <property type="match status" value="1"/>
</dbReference>
<dbReference type="Pfam" id="PF00392">
    <property type="entry name" value="GntR"/>
    <property type="match status" value="1"/>
</dbReference>
<dbReference type="InterPro" id="IPR011711">
    <property type="entry name" value="GntR_C"/>
</dbReference>
<dbReference type="InterPro" id="IPR036390">
    <property type="entry name" value="WH_DNA-bd_sf"/>
</dbReference>
<evidence type="ECO:0000256" key="3">
    <source>
        <dbReference type="ARBA" id="ARBA00023163"/>
    </source>
</evidence>
<feature type="domain" description="HTH gntR-type" evidence="4">
    <location>
        <begin position="36"/>
        <end position="103"/>
    </location>
</feature>
<dbReference type="Proteomes" id="UP000289555">
    <property type="component" value="Chromosome"/>
</dbReference>
<name>A0ABM7GPE5_9GAMM</name>
<accession>A0ABM7GPE5</accession>
<evidence type="ECO:0000313" key="5">
    <source>
        <dbReference type="EMBL" id="BBI52647.1"/>
    </source>
</evidence>
<evidence type="ECO:0000259" key="4">
    <source>
        <dbReference type="PROSITE" id="PS50949"/>
    </source>
</evidence>
<dbReference type="EMBL" id="AP019416">
    <property type="protein sequence ID" value="BBI52647.1"/>
    <property type="molecule type" value="Genomic_DNA"/>
</dbReference>
<dbReference type="Pfam" id="PF07729">
    <property type="entry name" value="FCD"/>
    <property type="match status" value="1"/>
</dbReference>
<dbReference type="CDD" id="cd07377">
    <property type="entry name" value="WHTH_GntR"/>
    <property type="match status" value="1"/>
</dbReference>
<keyword evidence="1" id="KW-0805">Transcription regulation</keyword>
<reference evidence="6" key="1">
    <citation type="journal article" date="2019" name="Microbiol. Resour. Announc.">
        <title>Complete Genome Sequence of Halomonas olivaria, a Moderately Halophilic Bacterium Isolated from Olive Processing Effluents, Obtained by Nanopore Sequencing.</title>
        <authorList>
            <person name="Nagata S."/>
            <person name="Ii K.M."/>
            <person name="Tsukimi T."/>
            <person name="Miura M.C."/>
            <person name="Galipon J."/>
            <person name="Arakawa K."/>
        </authorList>
    </citation>
    <scope>NUCLEOTIDE SEQUENCE [LARGE SCALE GENOMIC DNA]</scope>
    <source>
        <strain evidence="6">TYRC17</strain>
    </source>
</reference>
<dbReference type="PANTHER" id="PTHR43537">
    <property type="entry name" value="TRANSCRIPTIONAL REGULATOR, GNTR FAMILY"/>
    <property type="match status" value="1"/>
</dbReference>
<dbReference type="SMART" id="SM00345">
    <property type="entry name" value="HTH_GNTR"/>
    <property type="match status" value="1"/>
</dbReference>
<dbReference type="Gene3D" id="1.10.10.10">
    <property type="entry name" value="Winged helix-like DNA-binding domain superfamily/Winged helix DNA-binding domain"/>
    <property type="match status" value="1"/>
</dbReference>
<dbReference type="SUPFAM" id="SSF48008">
    <property type="entry name" value="GntR ligand-binding domain-like"/>
    <property type="match status" value="1"/>
</dbReference>
<evidence type="ECO:0000256" key="1">
    <source>
        <dbReference type="ARBA" id="ARBA00023015"/>
    </source>
</evidence>
<dbReference type="PROSITE" id="PS50949">
    <property type="entry name" value="HTH_GNTR"/>
    <property type="match status" value="1"/>
</dbReference>
<sequence length="246" mass="27816">MHNSGLVYSIWYIPLNYGLSSLPLTMFNAPNLGITPSASEVIVKHLREAIIAGQLEEGEPIRQDDIANKFNVSKIPVREALKRLEAEGLVLFQRNKGAVVTKISEPELAQMFEVRVLLEVEAIRLAVPNMSQATFDNAERICDEFNNEDNVGRWAALNWEFHACLYEPAQRPFMMSLIRSIHDKVERYLRLQLSLSKGKARADKEHRAIIAACRKGDADEAAALVERHIIGVCRTLYDHLPNRLAE</sequence>